<feature type="region of interest" description="Disordered" evidence="1">
    <location>
        <begin position="25"/>
        <end position="286"/>
    </location>
</feature>
<feature type="region of interest" description="Disordered" evidence="1">
    <location>
        <begin position="714"/>
        <end position="789"/>
    </location>
</feature>
<feature type="compositionally biased region" description="Pro residues" evidence="1">
    <location>
        <begin position="780"/>
        <end position="789"/>
    </location>
</feature>
<evidence type="ECO:0000313" key="3">
    <source>
        <dbReference type="Proteomes" id="UP001222325"/>
    </source>
</evidence>
<comment type="caution">
    <text evidence="2">The sequence shown here is derived from an EMBL/GenBank/DDBJ whole genome shotgun (WGS) entry which is preliminary data.</text>
</comment>
<dbReference type="EMBL" id="JARJCN010000024">
    <property type="protein sequence ID" value="KAJ7089287.1"/>
    <property type="molecule type" value="Genomic_DNA"/>
</dbReference>
<feature type="compositionally biased region" description="Low complexity" evidence="1">
    <location>
        <begin position="457"/>
        <end position="467"/>
    </location>
</feature>
<proteinExistence type="predicted"/>
<feature type="compositionally biased region" description="Basic and acidic residues" evidence="1">
    <location>
        <begin position="154"/>
        <end position="167"/>
    </location>
</feature>
<dbReference type="AlphaFoldDB" id="A0AAD6XUV2"/>
<organism evidence="2 3">
    <name type="scientific">Mycena belliarum</name>
    <dbReference type="NCBI Taxonomy" id="1033014"/>
    <lineage>
        <taxon>Eukaryota</taxon>
        <taxon>Fungi</taxon>
        <taxon>Dikarya</taxon>
        <taxon>Basidiomycota</taxon>
        <taxon>Agaricomycotina</taxon>
        <taxon>Agaricomycetes</taxon>
        <taxon>Agaricomycetidae</taxon>
        <taxon>Agaricales</taxon>
        <taxon>Marasmiineae</taxon>
        <taxon>Mycenaceae</taxon>
        <taxon>Mycena</taxon>
    </lineage>
</organism>
<gene>
    <name evidence="2" type="ORF">B0H15DRAFT_949262</name>
</gene>
<name>A0AAD6XUV2_9AGAR</name>
<feature type="compositionally biased region" description="Low complexity" evidence="1">
    <location>
        <begin position="78"/>
        <end position="88"/>
    </location>
</feature>
<feature type="compositionally biased region" description="Basic and acidic residues" evidence="1">
    <location>
        <begin position="217"/>
        <end position="254"/>
    </location>
</feature>
<protein>
    <submittedName>
        <fullName evidence="2">Uncharacterized protein</fullName>
    </submittedName>
</protein>
<sequence>MSGPHKTARDPKAWIRSPKRVWYWRHPTQSSWKGPRDDRVWVPSIDAPDDLEPPPDDDDDDDIEMGTSVPTPVFGSLPHIAPTMAAANAPPPPVMRAPPQHQQAPTHSGPPHAARFEERAQDPYYQGGPYPRGPSHPPREFGPFTGPFANTMRYKAEQERARDERGHTNSSYQGRRDENPPHGQYRPGPPPPDDRRREETRERRDDERRFQTPPRTHRPDVRDEYTRSRGPDERREEQRAEAQAHQERAREAALRAKAVGSRPHPLTAHAPNTIPLQARRGPCPNVDEAQIDRHGHPVFPAGPVLPPDDDVSDYGSDDSDDELRGLKTFRAREEQRLAEQARRPGPIAPMPEPPPEAGLWARLSFATIVEAKNLSQWMTSGCPRARAMYRFVMRYHSENPGARRSDGVQYLMRDQGRAERAYLLNTTGDSTPMSRRVPQKGLSRTTRRRLKAQNPASQPDSTTTQSTGDDDEPMNPAPPEGQEPPFQQSYVGHAPLPSESSSGPLGPDASLESVLREMASRPPATWTQGIRMENGQWAAPNTLAGVRPLSNDVLAARFLGFVCPRRGQTSIDRSRWMDLAMAGLSIPGFFERMVQRGQWQYNTFPLENFPFDAANVTMSQALSWVHLHGIASGSGSLRILQDYAAAWRNFREHNVDPTAHAFRDPPRDSMDVLRLPDAQITPWREIHYGPVREGITTTTPRFPAGGIYASMHAPAAATPTVDTEMPPPPETPPNTVQPVTGREDGEVEGPIHPQAPTEIALPASPTIAAGAESDVTSVVPPAPPTPEKS</sequence>
<feature type="compositionally biased region" description="Acidic residues" evidence="1">
    <location>
        <begin position="47"/>
        <end position="64"/>
    </location>
</feature>
<reference evidence="2" key="1">
    <citation type="submission" date="2023-03" db="EMBL/GenBank/DDBJ databases">
        <title>Massive genome expansion in bonnet fungi (Mycena s.s.) driven by repeated elements and novel gene families across ecological guilds.</title>
        <authorList>
            <consortium name="Lawrence Berkeley National Laboratory"/>
            <person name="Harder C.B."/>
            <person name="Miyauchi S."/>
            <person name="Viragh M."/>
            <person name="Kuo A."/>
            <person name="Thoen E."/>
            <person name="Andreopoulos B."/>
            <person name="Lu D."/>
            <person name="Skrede I."/>
            <person name="Drula E."/>
            <person name="Henrissat B."/>
            <person name="Morin E."/>
            <person name="Kohler A."/>
            <person name="Barry K."/>
            <person name="LaButti K."/>
            <person name="Morin E."/>
            <person name="Salamov A."/>
            <person name="Lipzen A."/>
            <person name="Mereny Z."/>
            <person name="Hegedus B."/>
            <person name="Baldrian P."/>
            <person name="Stursova M."/>
            <person name="Weitz H."/>
            <person name="Taylor A."/>
            <person name="Grigoriev I.V."/>
            <person name="Nagy L.G."/>
            <person name="Martin F."/>
            <person name="Kauserud H."/>
        </authorList>
    </citation>
    <scope>NUCLEOTIDE SEQUENCE</scope>
    <source>
        <strain evidence="2">CBHHK173m</strain>
    </source>
</reference>
<evidence type="ECO:0000256" key="1">
    <source>
        <dbReference type="SAM" id="MobiDB-lite"/>
    </source>
</evidence>
<evidence type="ECO:0000313" key="2">
    <source>
        <dbReference type="EMBL" id="KAJ7089287.1"/>
    </source>
</evidence>
<feature type="compositionally biased region" description="Low complexity" evidence="1">
    <location>
        <begin position="495"/>
        <end position="507"/>
    </location>
</feature>
<keyword evidence="3" id="KW-1185">Reference proteome</keyword>
<feature type="compositionally biased region" description="Basic and acidic residues" evidence="1">
    <location>
        <begin position="192"/>
        <end position="210"/>
    </location>
</feature>
<feature type="region of interest" description="Disordered" evidence="1">
    <location>
        <begin position="424"/>
        <end position="509"/>
    </location>
</feature>
<dbReference type="Proteomes" id="UP001222325">
    <property type="component" value="Unassembled WGS sequence"/>
</dbReference>
<feature type="compositionally biased region" description="Polar residues" evidence="1">
    <location>
        <begin position="424"/>
        <end position="433"/>
    </location>
</feature>
<accession>A0AAD6XUV2</accession>